<proteinExistence type="inferred from homology"/>
<dbReference type="PANTHER" id="PTHR11358">
    <property type="entry name" value="ARGINASE/AGMATINASE"/>
    <property type="match status" value="1"/>
</dbReference>
<evidence type="ECO:0000256" key="3">
    <source>
        <dbReference type="ARBA" id="ARBA00022801"/>
    </source>
</evidence>
<keyword evidence="4" id="KW-0464">Manganese</keyword>
<evidence type="ECO:0000256" key="2">
    <source>
        <dbReference type="ARBA" id="ARBA00022723"/>
    </source>
</evidence>
<dbReference type="EMBL" id="JABAFY010000003">
    <property type="protein sequence ID" value="NME51240.1"/>
    <property type="molecule type" value="Genomic_DNA"/>
</dbReference>
<dbReference type="GO" id="GO:0046872">
    <property type="term" value="F:metal ion binding"/>
    <property type="evidence" value="ECO:0007669"/>
    <property type="project" value="UniProtKB-KW"/>
</dbReference>
<organism evidence="6 7">
    <name type="scientific">Desulfovibrio piger</name>
    <dbReference type="NCBI Taxonomy" id="901"/>
    <lineage>
        <taxon>Bacteria</taxon>
        <taxon>Pseudomonadati</taxon>
        <taxon>Thermodesulfobacteriota</taxon>
        <taxon>Desulfovibrionia</taxon>
        <taxon>Desulfovibrionales</taxon>
        <taxon>Desulfovibrionaceae</taxon>
        <taxon>Desulfovibrio</taxon>
    </lineage>
</organism>
<evidence type="ECO:0000313" key="6">
    <source>
        <dbReference type="EMBL" id="NME51240.1"/>
    </source>
</evidence>
<dbReference type="PIRSF" id="PIRSF036979">
    <property type="entry name" value="Arginase"/>
    <property type="match status" value="1"/>
</dbReference>
<evidence type="ECO:0000313" key="7">
    <source>
        <dbReference type="Proteomes" id="UP000522333"/>
    </source>
</evidence>
<dbReference type="PANTHER" id="PTHR11358:SF26">
    <property type="entry name" value="GUANIDINO ACID HYDROLASE, MITOCHONDRIAL"/>
    <property type="match status" value="1"/>
</dbReference>
<dbReference type="InterPro" id="IPR005925">
    <property type="entry name" value="Agmatinase-rel"/>
</dbReference>
<dbReference type="InterPro" id="IPR020855">
    <property type="entry name" value="Ureohydrolase_Mn_BS"/>
</dbReference>
<dbReference type="SUPFAM" id="SSF52768">
    <property type="entry name" value="Arginase/deacetylase"/>
    <property type="match status" value="1"/>
</dbReference>
<dbReference type="CDD" id="cd11593">
    <property type="entry name" value="Agmatinase-like_2"/>
    <property type="match status" value="1"/>
</dbReference>
<feature type="binding site" evidence="4">
    <location>
        <position position="227"/>
    </location>
    <ligand>
        <name>Mn(2+)</name>
        <dbReference type="ChEBI" id="CHEBI:29035"/>
        <label>1</label>
    </ligand>
</feature>
<dbReference type="Proteomes" id="UP000522333">
    <property type="component" value="Unassembled WGS sequence"/>
</dbReference>
<feature type="binding site" evidence="4">
    <location>
        <position position="148"/>
    </location>
    <ligand>
        <name>Mn(2+)</name>
        <dbReference type="ChEBI" id="CHEBI:29035"/>
        <label>1</label>
    </ligand>
</feature>
<reference evidence="6 7" key="1">
    <citation type="submission" date="2020-04" db="EMBL/GenBank/DDBJ databases">
        <authorList>
            <person name="Hitch T.C.A."/>
            <person name="Wylensek D."/>
            <person name="Clavel T."/>
        </authorList>
    </citation>
    <scope>NUCLEOTIDE SEQUENCE [LARGE SCALE GENOMIC DNA]</scope>
    <source>
        <strain evidence="6 7">PG-251-APC-1</strain>
    </source>
</reference>
<sequence>MSSPVTVCHQEFDESHFLASEYEPARPEQAAFHIIPVPLEQSVSYGGGTAHGPAAILSASQQLEAWDGISAPGEAGLYTAPAVDCDAPIETVLDRIEAATAHALRCKALPVILGGEHTVSLGALRALAAEAAHTGEPFGVVQFDAHADLRSQYEGSIYSHASVMHRAVADLGLPLAQFAMRDFCREEVEVRRQYNVLHYDADVLFRQGLPEQPLPADFPRRLYITFDVDGLDASLMPATGTPSPGGLFWHQALLLIERCLQGRSMVGMDVVELAPLPGLHHADFTAAKLTHALMGFAQRAGLPRKA</sequence>
<accession>A0A848C7T2</accession>
<dbReference type="EC" id="3.5.3.11" evidence="6"/>
<feature type="binding site" evidence="4">
    <location>
        <position position="146"/>
    </location>
    <ligand>
        <name>Mn(2+)</name>
        <dbReference type="ChEBI" id="CHEBI:29035"/>
        <label>1</label>
    </ligand>
</feature>
<dbReference type="RefSeq" id="WP_168934707.1">
    <property type="nucleotide sequence ID" value="NZ_CAMFBL010000054.1"/>
</dbReference>
<comment type="cofactor">
    <cofactor evidence="4">
        <name>Mn(2+)</name>
        <dbReference type="ChEBI" id="CHEBI:29035"/>
    </cofactor>
    <text evidence="4">Binds 2 manganese ions per subunit.</text>
</comment>
<dbReference type="PROSITE" id="PS01053">
    <property type="entry name" value="ARGINASE_1"/>
    <property type="match status" value="1"/>
</dbReference>
<evidence type="ECO:0000256" key="5">
    <source>
        <dbReference type="RuleBase" id="RU003684"/>
    </source>
</evidence>
<keyword evidence="2 4" id="KW-0479">Metal-binding</keyword>
<dbReference type="GO" id="GO:0008783">
    <property type="term" value="F:agmatinase activity"/>
    <property type="evidence" value="ECO:0007669"/>
    <property type="project" value="UniProtKB-EC"/>
</dbReference>
<feature type="binding site" evidence="4">
    <location>
        <position position="229"/>
    </location>
    <ligand>
        <name>Mn(2+)</name>
        <dbReference type="ChEBI" id="CHEBI:29035"/>
        <label>1</label>
    </ligand>
</feature>
<keyword evidence="3 5" id="KW-0378">Hydrolase</keyword>
<comment type="similarity">
    <text evidence="1">Belongs to the arginase family. Agmatinase subfamily.</text>
</comment>
<comment type="caution">
    <text evidence="6">The sequence shown here is derived from an EMBL/GenBank/DDBJ whole genome shotgun (WGS) entry which is preliminary data.</text>
</comment>
<dbReference type="NCBIfam" id="TIGR01230">
    <property type="entry name" value="agmatinase"/>
    <property type="match status" value="1"/>
</dbReference>
<gene>
    <name evidence="6" type="primary">speB</name>
    <name evidence="6" type="ORF">HF854_01580</name>
</gene>
<feature type="binding site" evidence="4">
    <location>
        <position position="144"/>
    </location>
    <ligand>
        <name>Mn(2+)</name>
        <dbReference type="ChEBI" id="CHEBI:29035"/>
        <label>1</label>
    </ligand>
</feature>
<dbReference type="Pfam" id="PF00491">
    <property type="entry name" value="Arginase"/>
    <property type="match status" value="1"/>
</dbReference>
<dbReference type="InterPro" id="IPR023696">
    <property type="entry name" value="Ureohydrolase_dom_sf"/>
</dbReference>
<dbReference type="InterPro" id="IPR006035">
    <property type="entry name" value="Ureohydrolase"/>
</dbReference>
<evidence type="ECO:0000256" key="1">
    <source>
        <dbReference type="ARBA" id="ARBA00009227"/>
    </source>
</evidence>
<dbReference type="PROSITE" id="PS51409">
    <property type="entry name" value="ARGINASE_2"/>
    <property type="match status" value="1"/>
</dbReference>
<dbReference type="AlphaFoldDB" id="A0A848C7T2"/>
<evidence type="ECO:0000256" key="4">
    <source>
        <dbReference type="PIRSR" id="PIRSR036979-1"/>
    </source>
</evidence>
<dbReference type="GO" id="GO:0033389">
    <property type="term" value="P:putrescine biosynthetic process from arginine, via agmatine"/>
    <property type="evidence" value="ECO:0007669"/>
    <property type="project" value="TreeGrafter"/>
</dbReference>
<feature type="binding site" evidence="4">
    <location>
        <position position="117"/>
    </location>
    <ligand>
        <name>Mn(2+)</name>
        <dbReference type="ChEBI" id="CHEBI:29035"/>
        <label>1</label>
    </ligand>
</feature>
<name>A0A848C7T2_9BACT</name>
<dbReference type="Gene3D" id="3.40.800.10">
    <property type="entry name" value="Ureohydrolase domain"/>
    <property type="match status" value="1"/>
</dbReference>
<protein>
    <submittedName>
        <fullName evidence="6">Agmatinase</fullName>
        <ecNumber evidence="6">3.5.3.11</ecNumber>
    </submittedName>
</protein>